<dbReference type="RefSeq" id="WP_012467982.1">
    <property type="nucleotide sequence ID" value="NC_010086.1"/>
</dbReference>
<organism evidence="1 2">
    <name type="scientific">Burkholderia multivorans (strain ATCC 17616 / 249)</name>
    <dbReference type="NCBI Taxonomy" id="395019"/>
    <lineage>
        <taxon>Bacteria</taxon>
        <taxon>Pseudomonadati</taxon>
        <taxon>Pseudomonadota</taxon>
        <taxon>Betaproteobacteria</taxon>
        <taxon>Burkholderiales</taxon>
        <taxon>Burkholderiaceae</taxon>
        <taxon>Burkholderia</taxon>
        <taxon>Burkholderia cepacia complex</taxon>
    </lineage>
</organism>
<name>A0A0H3KSD3_BURM1</name>
<dbReference type="InterPro" id="IPR019650">
    <property type="entry name" value="DUF2513"/>
</dbReference>
<gene>
    <name evidence="1" type="ordered locus">BMULJ_04657</name>
</gene>
<dbReference type="STRING" id="395019.BMULJ_04657"/>
<evidence type="ECO:0000313" key="2">
    <source>
        <dbReference type="Proteomes" id="UP000008815"/>
    </source>
</evidence>
<reference evidence="1 2" key="1">
    <citation type="submission" date="2007-04" db="EMBL/GenBank/DDBJ databases">
        <title>Complete genome sequence of Burkholderia multivorans ATCC 17616.</title>
        <authorList>
            <person name="Ohtsubo Y."/>
            <person name="Yamashita A."/>
            <person name="Kurokawa K."/>
            <person name="Takami H."/>
            <person name="Yuhara S."/>
            <person name="Nishiyama E."/>
            <person name="Endo R."/>
            <person name="Miyazaki R."/>
            <person name="Ono A."/>
            <person name="Yano K."/>
            <person name="Ito M."/>
            <person name="Sota M."/>
            <person name="Yuji N."/>
            <person name="Hattori M."/>
            <person name="Tsuda M."/>
        </authorList>
    </citation>
    <scope>NUCLEOTIDE SEQUENCE [LARGE SCALE GENOMIC DNA]</scope>
    <source>
        <strain evidence="2">ATCC 17616 / 249</strain>
    </source>
</reference>
<evidence type="ECO:0000313" key="1">
    <source>
        <dbReference type="EMBL" id="BAG46507.1"/>
    </source>
</evidence>
<dbReference type="AlphaFoldDB" id="A0A0H3KSD3"/>
<dbReference type="Proteomes" id="UP000008815">
    <property type="component" value="Chromosome 2"/>
</dbReference>
<dbReference type="KEGG" id="bmj:BMULJ_04657"/>
<dbReference type="eggNOG" id="ENOG5033A72">
    <property type="taxonomic scope" value="Bacteria"/>
</dbReference>
<protein>
    <submittedName>
        <fullName evidence="1">Bacteriophage protein</fullName>
    </submittedName>
</protein>
<accession>A0A0H3KSD3</accession>
<dbReference type="EMBL" id="AP009386">
    <property type="protein sequence ID" value="BAG46507.1"/>
    <property type="molecule type" value="Genomic_DNA"/>
</dbReference>
<proteinExistence type="predicted"/>
<dbReference type="Pfam" id="PF10711">
    <property type="entry name" value="DUF2513"/>
    <property type="match status" value="1"/>
</dbReference>
<dbReference type="HOGENOM" id="CLU_139712_2_0_4"/>
<keyword evidence="2" id="KW-1185">Reference proteome</keyword>
<sequence>MKRDMDIVRRIALAAEDLQYGYHLTGLDDVAPEVFGIHVIWMKEAGLVHAHVSEYLSPLDDPPDASVIRLTWSGCEFVDAARSDTIWNKAKTTLIKPAASFSFQILREWLAAEIKQGLPTLRG</sequence>